<dbReference type="OrthoDB" id="513106at2759"/>
<reference evidence="2 3" key="1">
    <citation type="journal article" date="2018" name="Plant J.">
        <title>Genome sequences of Chlorella sorokiniana UTEX 1602 and Micractinium conductrix SAG 241.80: implications to maltose excretion by a green alga.</title>
        <authorList>
            <person name="Arriola M.B."/>
            <person name="Velmurugan N."/>
            <person name="Zhang Y."/>
            <person name="Plunkett M.H."/>
            <person name="Hondzo H."/>
            <person name="Barney B.M."/>
        </authorList>
    </citation>
    <scope>NUCLEOTIDE SEQUENCE [LARGE SCALE GENOMIC DNA]</scope>
    <source>
        <strain evidence="3">UTEX 1602</strain>
    </source>
</reference>
<name>A0A2P6TG04_CHLSO</name>
<proteinExistence type="predicted"/>
<organism evidence="2 3">
    <name type="scientific">Chlorella sorokiniana</name>
    <name type="common">Freshwater green alga</name>
    <dbReference type="NCBI Taxonomy" id="3076"/>
    <lineage>
        <taxon>Eukaryota</taxon>
        <taxon>Viridiplantae</taxon>
        <taxon>Chlorophyta</taxon>
        <taxon>core chlorophytes</taxon>
        <taxon>Trebouxiophyceae</taxon>
        <taxon>Chlorellales</taxon>
        <taxon>Chlorellaceae</taxon>
        <taxon>Chlorella clade</taxon>
        <taxon>Chlorella</taxon>
    </lineage>
</organism>
<feature type="region of interest" description="Disordered" evidence="1">
    <location>
        <begin position="96"/>
        <end position="127"/>
    </location>
</feature>
<dbReference type="EMBL" id="LHPG02000018">
    <property type="protein sequence ID" value="PRW33029.1"/>
    <property type="molecule type" value="Genomic_DNA"/>
</dbReference>
<gene>
    <name evidence="2" type="ORF">C2E21_8030</name>
</gene>
<dbReference type="AlphaFoldDB" id="A0A2P6TG04"/>
<accession>A0A2P6TG04</accession>
<comment type="caution">
    <text evidence="2">The sequence shown here is derived from an EMBL/GenBank/DDBJ whole genome shotgun (WGS) entry which is preliminary data.</text>
</comment>
<evidence type="ECO:0000313" key="2">
    <source>
        <dbReference type="EMBL" id="PRW33029.1"/>
    </source>
</evidence>
<keyword evidence="3" id="KW-1185">Reference proteome</keyword>
<evidence type="ECO:0000256" key="1">
    <source>
        <dbReference type="SAM" id="MobiDB-lite"/>
    </source>
</evidence>
<dbReference type="Proteomes" id="UP000239899">
    <property type="component" value="Unassembled WGS sequence"/>
</dbReference>
<evidence type="ECO:0000313" key="3">
    <source>
        <dbReference type="Proteomes" id="UP000239899"/>
    </source>
</evidence>
<protein>
    <submittedName>
        <fullName evidence="2">Sodium-coupled neutral amino acid transporter 4</fullName>
    </submittedName>
</protein>
<feature type="region of interest" description="Disordered" evidence="1">
    <location>
        <begin position="143"/>
        <end position="195"/>
    </location>
</feature>
<feature type="compositionally biased region" description="Basic and acidic residues" evidence="1">
    <location>
        <begin position="96"/>
        <end position="110"/>
    </location>
</feature>
<sequence>MSGAWSHRHAVDERPSSKPESPTYREAGRLARVRLDERKAPVSDREAERLAEKIVAVGSDYMEKKSLERYGEEYQAPDNAPPTMHADDLANKLMKEAARETARETSKRNDGQAALAAKDQPDSPMHKVAEKVHEKMAFAEDRATSPHMFAGVNPDAGSEGSSEKKRHMRNKGEHITGSFRQDVNPDVQKESGAMA</sequence>
<feature type="region of interest" description="Disordered" evidence="1">
    <location>
        <begin position="1"/>
        <end position="34"/>
    </location>
</feature>